<dbReference type="PANTHER" id="PTHR24366">
    <property type="entry name" value="IG(IMMUNOGLOBULIN) AND LRR(LEUCINE RICH REPEAT) DOMAINS"/>
    <property type="match status" value="1"/>
</dbReference>
<protein>
    <submittedName>
        <fullName evidence="4">Uncharacterized protein</fullName>
    </submittedName>
</protein>
<comment type="caution">
    <text evidence="4">The sequence shown here is derived from an EMBL/GenBank/DDBJ whole genome shotgun (WGS) entry which is preliminary data.</text>
</comment>
<feature type="signal peptide" evidence="3">
    <location>
        <begin position="1"/>
        <end position="18"/>
    </location>
</feature>
<evidence type="ECO:0000313" key="4">
    <source>
        <dbReference type="EMBL" id="CAL4083519.1"/>
    </source>
</evidence>
<dbReference type="SUPFAM" id="SSF52058">
    <property type="entry name" value="L domain-like"/>
    <property type="match status" value="1"/>
</dbReference>
<gene>
    <name evidence="4" type="ORF">MNOR_LOCUS12170</name>
</gene>
<keyword evidence="5" id="KW-1185">Reference proteome</keyword>
<dbReference type="SMART" id="SM00369">
    <property type="entry name" value="LRR_TYP"/>
    <property type="match status" value="3"/>
</dbReference>
<dbReference type="InterPro" id="IPR001611">
    <property type="entry name" value="Leu-rich_rpt"/>
</dbReference>
<dbReference type="EMBL" id="CAXKWB010006593">
    <property type="protein sequence ID" value="CAL4083519.1"/>
    <property type="molecule type" value="Genomic_DNA"/>
</dbReference>
<name>A0AAV2QEW8_MEGNR</name>
<keyword evidence="3" id="KW-0732">Signal</keyword>
<proteinExistence type="predicted"/>
<keyword evidence="2" id="KW-0677">Repeat</keyword>
<keyword evidence="1" id="KW-0433">Leucine-rich repeat</keyword>
<dbReference type="AlphaFoldDB" id="A0AAV2QEW8"/>
<dbReference type="InterPro" id="IPR003591">
    <property type="entry name" value="Leu-rich_rpt_typical-subtyp"/>
</dbReference>
<reference evidence="4 5" key="1">
    <citation type="submission" date="2024-05" db="EMBL/GenBank/DDBJ databases">
        <authorList>
            <person name="Wallberg A."/>
        </authorList>
    </citation>
    <scope>NUCLEOTIDE SEQUENCE [LARGE SCALE GENOMIC DNA]</scope>
</reference>
<dbReference type="PROSITE" id="PS51450">
    <property type="entry name" value="LRR"/>
    <property type="match status" value="1"/>
</dbReference>
<evidence type="ECO:0000256" key="3">
    <source>
        <dbReference type="SAM" id="SignalP"/>
    </source>
</evidence>
<evidence type="ECO:0000256" key="1">
    <source>
        <dbReference type="ARBA" id="ARBA00022614"/>
    </source>
</evidence>
<feature type="chain" id="PRO_5043954485" evidence="3">
    <location>
        <begin position="19"/>
        <end position="375"/>
    </location>
</feature>
<sequence length="375" mass="41471">MRTLLVLCIIGFAGMALARPEIKKSRMPFGYKNIRSGGGAKRPLSPLNVLLRQHGLSKSTKKGSPPKILPPTCAELCPPARDIEPCACKCTCNSTGCLANINCGQELETRFELKKILSLTTYPIRNYSSLLVESTFLDGAITKDLLGTSVGFNEINIHHNGFSYIDTHAFNKSGPILKKLYLNNNQISQLDWTLRDMPNLKQMDVSCNRLSFIPGDAMHNENLHFLNISHNDIGDVGISAFKGLPKLSHLDLSHNALTELGSSSLALINHEDIRLVVNLSHNQINKVEKSAIIGGKLMHINMTWNQMKTINEEVFRHFIDLTDGSIHIDVAGNPVECDCRLAWIVRNSTVSNCFDDFPVCKSTISQVTTDNLGDC</sequence>
<dbReference type="PANTHER" id="PTHR24366:SF96">
    <property type="entry name" value="LEUCINE RICH REPEAT CONTAINING 53"/>
    <property type="match status" value="1"/>
</dbReference>
<dbReference type="Proteomes" id="UP001497623">
    <property type="component" value="Unassembled WGS sequence"/>
</dbReference>
<dbReference type="Pfam" id="PF13516">
    <property type="entry name" value="LRR_6"/>
    <property type="match status" value="1"/>
</dbReference>
<organism evidence="4 5">
    <name type="scientific">Meganyctiphanes norvegica</name>
    <name type="common">Northern krill</name>
    <name type="synonym">Thysanopoda norvegica</name>
    <dbReference type="NCBI Taxonomy" id="48144"/>
    <lineage>
        <taxon>Eukaryota</taxon>
        <taxon>Metazoa</taxon>
        <taxon>Ecdysozoa</taxon>
        <taxon>Arthropoda</taxon>
        <taxon>Crustacea</taxon>
        <taxon>Multicrustacea</taxon>
        <taxon>Malacostraca</taxon>
        <taxon>Eumalacostraca</taxon>
        <taxon>Eucarida</taxon>
        <taxon>Euphausiacea</taxon>
        <taxon>Euphausiidae</taxon>
        <taxon>Meganyctiphanes</taxon>
    </lineage>
</organism>
<dbReference type="Pfam" id="PF13855">
    <property type="entry name" value="LRR_8"/>
    <property type="match status" value="1"/>
</dbReference>
<dbReference type="Gene3D" id="3.80.10.10">
    <property type="entry name" value="Ribonuclease Inhibitor"/>
    <property type="match status" value="1"/>
</dbReference>
<evidence type="ECO:0000313" key="5">
    <source>
        <dbReference type="Proteomes" id="UP001497623"/>
    </source>
</evidence>
<accession>A0AAV2QEW8</accession>
<evidence type="ECO:0000256" key="2">
    <source>
        <dbReference type="ARBA" id="ARBA00022737"/>
    </source>
</evidence>
<dbReference type="InterPro" id="IPR032675">
    <property type="entry name" value="LRR_dom_sf"/>
</dbReference>